<gene>
    <name evidence="1" type="ORF">MELLADRAFT_71602</name>
</gene>
<proteinExistence type="predicted"/>
<dbReference type="EMBL" id="GL883102">
    <property type="protein sequence ID" value="EGG07979.1"/>
    <property type="molecule type" value="Genomic_DNA"/>
</dbReference>
<dbReference type="RefSeq" id="XP_007408744.1">
    <property type="nucleotide sequence ID" value="XM_007408682.1"/>
</dbReference>
<evidence type="ECO:0000313" key="2">
    <source>
        <dbReference type="Proteomes" id="UP000001072"/>
    </source>
</evidence>
<dbReference type="AlphaFoldDB" id="F4RIC0"/>
<name>F4RIC0_MELLP</name>
<dbReference type="GeneID" id="18931871"/>
<dbReference type="KEGG" id="mlr:MELLADRAFT_71602"/>
<protein>
    <submittedName>
        <fullName evidence="1">Uncharacterized protein</fullName>
    </submittedName>
</protein>
<dbReference type="InParanoid" id="F4RIC0"/>
<reference evidence="2" key="1">
    <citation type="journal article" date="2011" name="Proc. Natl. Acad. Sci. U.S.A.">
        <title>Obligate biotrophy features unraveled by the genomic analysis of rust fungi.</title>
        <authorList>
            <person name="Duplessis S."/>
            <person name="Cuomo C.A."/>
            <person name="Lin Y.-C."/>
            <person name="Aerts A."/>
            <person name="Tisserant E."/>
            <person name="Veneault-Fourrey C."/>
            <person name="Joly D.L."/>
            <person name="Hacquard S."/>
            <person name="Amselem J."/>
            <person name="Cantarel B.L."/>
            <person name="Chiu R."/>
            <person name="Coutinho P.M."/>
            <person name="Feau N."/>
            <person name="Field M."/>
            <person name="Frey P."/>
            <person name="Gelhaye E."/>
            <person name="Goldberg J."/>
            <person name="Grabherr M.G."/>
            <person name="Kodira C.D."/>
            <person name="Kohler A."/>
            <person name="Kuees U."/>
            <person name="Lindquist E.A."/>
            <person name="Lucas S.M."/>
            <person name="Mago R."/>
            <person name="Mauceli E."/>
            <person name="Morin E."/>
            <person name="Murat C."/>
            <person name="Pangilinan J.L."/>
            <person name="Park R."/>
            <person name="Pearson M."/>
            <person name="Quesneville H."/>
            <person name="Rouhier N."/>
            <person name="Sakthikumar S."/>
            <person name="Salamov A.A."/>
            <person name="Schmutz J."/>
            <person name="Selles B."/>
            <person name="Shapiro H."/>
            <person name="Tanguay P."/>
            <person name="Tuskan G.A."/>
            <person name="Henrissat B."/>
            <person name="Van de Peer Y."/>
            <person name="Rouze P."/>
            <person name="Ellis J.G."/>
            <person name="Dodds P.N."/>
            <person name="Schein J.E."/>
            <person name="Zhong S."/>
            <person name="Hamelin R.C."/>
            <person name="Grigoriev I.V."/>
            <person name="Szabo L.J."/>
            <person name="Martin F."/>
        </authorList>
    </citation>
    <scope>NUCLEOTIDE SEQUENCE [LARGE SCALE GENOMIC DNA]</scope>
    <source>
        <strain evidence="2">98AG31 / pathotype 3-4-7</strain>
    </source>
</reference>
<dbReference type="VEuPathDB" id="FungiDB:MELLADRAFT_71602"/>
<dbReference type="HOGENOM" id="CLU_2197519_0_0_1"/>
<dbReference type="Proteomes" id="UP000001072">
    <property type="component" value="Unassembled WGS sequence"/>
</dbReference>
<organism evidence="2">
    <name type="scientific">Melampsora larici-populina (strain 98AG31 / pathotype 3-4-7)</name>
    <name type="common">Poplar leaf rust fungus</name>
    <dbReference type="NCBI Taxonomy" id="747676"/>
    <lineage>
        <taxon>Eukaryota</taxon>
        <taxon>Fungi</taxon>
        <taxon>Dikarya</taxon>
        <taxon>Basidiomycota</taxon>
        <taxon>Pucciniomycotina</taxon>
        <taxon>Pucciniomycetes</taxon>
        <taxon>Pucciniales</taxon>
        <taxon>Melampsoraceae</taxon>
        <taxon>Melampsora</taxon>
    </lineage>
</organism>
<keyword evidence="2" id="KW-1185">Reference proteome</keyword>
<evidence type="ECO:0000313" key="1">
    <source>
        <dbReference type="EMBL" id="EGG07979.1"/>
    </source>
</evidence>
<accession>F4RIC0</accession>
<sequence>MIVLCPPANGSSNGIASEAPDALYCLLNDVNGFIVDEQISIHLILWQEANWKTFVRILNYGIGAYVFTQCFCHSLVSYSFIHHSLLDDHLGQITARHLLFHVHSHLAS</sequence>